<evidence type="ECO:0000256" key="2">
    <source>
        <dbReference type="ARBA" id="ARBA00005450"/>
    </source>
</evidence>
<dbReference type="SUPFAM" id="SSF47446">
    <property type="entry name" value="Signal peptide-binding domain"/>
    <property type="match status" value="1"/>
</dbReference>
<comment type="similarity">
    <text evidence="2">Belongs to the GTP-binding SRP family. SRP54 subfamily.</text>
</comment>
<evidence type="ECO:0000256" key="3">
    <source>
        <dbReference type="ARBA" id="ARBA00022490"/>
    </source>
</evidence>
<dbReference type="GO" id="GO:0008312">
    <property type="term" value="F:7S RNA binding"/>
    <property type="evidence" value="ECO:0007669"/>
    <property type="project" value="InterPro"/>
</dbReference>
<dbReference type="SUPFAM" id="SSF47364">
    <property type="entry name" value="Domain of the SRP/SRP receptor G-proteins"/>
    <property type="match status" value="1"/>
</dbReference>
<dbReference type="Pfam" id="PF00448">
    <property type="entry name" value="SRP54"/>
    <property type="match status" value="1"/>
</dbReference>
<protein>
    <recommendedName>
        <fullName evidence="10">signal-recognition-particle GTPase</fullName>
        <ecNumber evidence="10">3.6.5.4</ecNumber>
    </recommendedName>
</protein>
<dbReference type="InterPro" id="IPR042101">
    <property type="entry name" value="SRP54_N_sf"/>
</dbReference>
<dbReference type="InterPro" id="IPR027417">
    <property type="entry name" value="P-loop_NTPase"/>
</dbReference>
<feature type="domain" description="Signal recognition particle SRP54 helical bundle" evidence="14">
    <location>
        <begin position="1"/>
        <end position="85"/>
    </location>
</feature>
<keyword evidence="15" id="KW-0675">Receptor</keyword>
<dbReference type="InterPro" id="IPR004125">
    <property type="entry name" value="Signal_recog_particle_SRP54_M"/>
</dbReference>
<evidence type="ECO:0000259" key="14">
    <source>
        <dbReference type="SMART" id="SM00963"/>
    </source>
</evidence>
<evidence type="ECO:0000259" key="13">
    <source>
        <dbReference type="SMART" id="SM00962"/>
    </source>
</evidence>
<dbReference type="EC" id="3.6.5.4" evidence="10"/>
<dbReference type="GO" id="GO:0003924">
    <property type="term" value="F:GTPase activity"/>
    <property type="evidence" value="ECO:0007669"/>
    <property type="project" value="InterPro"/>
</dbReference>
<comment type="subcellular location">
    <subcellularLocation>
        <location evidence="1">Cytoplasm</location>
    </subcellularLocation>
</comment>
<dbReference type="SMART" id="SM00963">
    <property type="entry name" value="SRP54_N"/>
    <property type="match status" value="1"/>
</dbReference>
<dbReference type="PANTHER" id="PTHR11564">
    <property type="entry name" value="SIGNAL RECOGNITION PARTICLE 54K PROTEIN SRP54"/>
    <property type="match status" value="1"/>
</dbReference>
<reference evidence="15 16" key="1">
    <citation type="journal article" date="2023" name="Int. J. Syst. Evol. Microbiol.">
        <title>The observation of taxonomic boundaries for the 16SrII and 16SrXXV phytoplasmas using genome-based delimitation.</title>
        <authorList>
            <person name="Rodrigues Jardim B."/>
            <person name="Tran-Nguyen L.T.T."/>
            <person name="Gambley C."/>
            <person name="Al-Sadi A.M."/>
            <person name="Al-Subhi A.M."/>
            <person name="Foissac X."/>
            <person name="Salar P."/>
            <person name="Cai H."/>
            <person name="Yang J.Y."/>
            <person name="Davis R."/>
            <person name="Jones L."/>
            <person name="Rodoni B."/>
            <person name="Constable F.E."/>
        </authorList>
    </citation>
    <scope>NUCLEOTIDE SEQUENCE [LARGE SCALE GENOMIC DNA]</scope>
    <source>
        <strain evidence="15">BAWM-OMN-P26</strain>
    </source>
</reference>
<dbReference type="Pfam" id="PF02978">
    <property type="entry name" value="SRP_SPB"/>
    <property type="match status" value="1"/>
</dbReference>
<keyword evidence="9" id="KW-0687">Ribonucleoprotein</keyword>
<evidence type="ECO:0000313" key="16">
    <source>
        <dbReference type="Proteomes" id="UP001170651"/>
    </source>
</evidence>
<dbReference type="RefSeq" id="WP_215419688.1">
    <property type="nucleotide sequence ID" value="NZ_JALQCT010000015.1"/>
</dbReference>
<feature type="domain" description="AAA+ ATPase" evidence="12">
    <location>
        <begin position="98"/>
        <end position="273"/>
    </location>
</feature>
<evidence type="ECO:0000313" key="15">
    <source>
        <dbReference type="EMBL" id="MDO8054659.1"/>
    </source>
</evidence>
<dbReference type="AlphaFoldDB" id="A0A9K3SUH0"/>
<keyword evidence="8" id="KW-0733">Signal recognition particle</keyword>
<gene>
    <name evidence="15" type="ORF">OC696_02135</name>
</gene>
<evidence type="ECO:0000256" key="10">
    <source>
        <dbReference type="ARBA" id="ARBA00035672"/>
    </source>
</evidence>
<dbReference type="Proteomes" id="UP001170651">
    <property type="component" value="Unassembled WGS sequence"/>
</dbReference>
<dbReference type="InterPro" id="IPR000897">
    <property type="entry name" value="SRP54_GTPase_dom"/>
</dbReference>
<keyword evidence="16" id="KW-1185">Reference proteome</keyword>
<dbReference type="InterPro" id="IPR036225">
    <property type="entry name" value="SRP/SRP_N"/>
</dbReference>
<name>A0A9K3SUH0_9MOLU</name>
<dbReference type="SUPFAM" id="SSF52540">
    <property type="entry name" value="P-loop containing nucleoside triphosphate hydrolases"/>
    <property type="match status" value="1"/>
</dbReference>
<dbReference type="InterPro" id="IPR003593">
    <property type="entry name" value="AAA+_ATPase"/>
</dbReference>
<evidence type="ECO:0000256" key="6">
    <source>
        <dbReference type="ARBA" id="ARBA00022884"/>
    </source>
</evidence>
<dbReference type="GO" id="GO:0006614">
    <property type="term" value="P:SRP-dependent cotranslational protein targeting to membrane"/>
    <property type="evidence" value="ECO:0007669"/>
    <property type="project" value="InterPro"/>
</dbReference>
<comment type="caution">
    <text evidence="15">The sequence shown here is derived from an EMBL/GenBank/DDBJ whole genome shotgun (WGS) entry which is preliminary data.</text>
</comment>
<dbReference type="EMBL" id="JAOSIW010000016">
    <property type="protein sequence ID" value="MDO8054659.1"/>
    <property type="molecule type" value="Genomic_DNA"/>
</dbReference>
<dbReference type="GO" id="GO:0048500">
    <property type="term" value="C:signal recognition particle"/>
    <property type="evidence" value="ECO:0007669"/>
    <property type="project" value="InterPro"/>
</dbReference>
<proteinExistence type="inferred from homology"/>
<evidence type="ECO:0000256" key="4">
    <source>
        <dbReference type="ARBA" id="ARBA00022741"/>
    </source>
</evidence>
<keyword evidence="6" id="KW-0694">RNA-binding</keyword>
<keyword evidence="7" id="KW-0342">GTP-binding</keyword>
<dbReference type="GO" id="GO:0005525">
    <property type="term" value="F:GTP binding"/>
    <property type="evidence" value="ECO:0007669"/>
    <property type="project" value="UniProtKB-KW"/>
</dbReference>
<organism evidence="15 16">
    <name type="scientific">Candidatus Phytoplasma australasiaticum subsp. australasiaticum</name>
    <dbReference type="NCBI Taxonomy" id="2832407"/>
    <lineage>
        <taxon>Bacteria</taxon>
        <taxon>Bacillati</taxon>
        <taxon>Mycoplasmatota</taxon>
        <taxon>Mollicutes</taxon>
        <taxon>Acholeplasmatales</taxon>
        <taxon>Acholeplasmataceae</taxon>
        <taxon>Candidatus Phytoplasma</taxon>
        <taxon>16SrII (Peanut WB group)</taxon>
        <taxon>Candidatus Phytoplasma australasiaticum</taxon>
    </lineage>
</organism>
<dbReference type="Gene3D" id="1.20.120.140">
    <property type="entry name" value="Signal recognition particle SRP54, nucleotide-binding domain"/>
    <property type="match status" value="1"/>
</dbReference>
<evidence type="ECO:0000256" key="9">
    <source>
        <dbReference type="ARBA" id="ARBA00023274"/>
    </source>
</evidence>
<feature type="domain" description="SRP54-type proteins GTP-binding" evidence="13">
    <location>
        <begin position="99"/>
        <end position="297"/>
    </location>
</feature>
<evidence type="ECO:0000256" key="7">
    <source>
        <dbReference type="ARBA" id="ARBA00023134"/>
    </source>
</evidence>
<evidence type="ECO:0000256" key="1">
    <source>
        <dbReference type="ARBA" id="ARBA00004496"/>
    </source>
</evidence>
<dbReference type="InterPro" id="IPR036891">
    <property type="entry name" value="Signal_recog_part_SRP54_M_sf"/>
</dbReference>
<evidence type="ECO:0000256" key="5">
    <source>
        <dbReference type="ARBA" id="ARBA00022801"/>
    </source>
</evidence>
<comment type="catalytic activity">
    <reaction evidence="11">
        <text>GTP + H2O = GDP + phosphate + H(+)</text>
        <dbReference type="Rhea" id="RHEA:19669"/>
        <dbReference type="ChEBI" id="CHEBI:15377"/>
        <dbReference type="ChEBI" id="CHEBI:15378"/>
        <dbReference type="ChEBI" id="CHEBI:37565"/>
        <dbReference type="ChEBI" id="CHEBI:43474"/>
        <dbReference type="ChEBI" id="CHEBI:58189"/>
        <dbReference type="EC" id="3.6.5.4"/>
    </reaction>
</comment>
<dbReference type="SMART" id="SM00382">
    <property type="entry name" value="AAA"/>
    <property type="match status" value="1"/>
</dbReference>
<dbReference type="Gene3D" id="3.40.50.300">
    <property type="entry name" value="P-loop containing nucleotide triphosphate hydrolases"/>
    <property type="match status" value="1"/>
</dbReference>
<keyword evidence="5" id="KW-0378">Hydrolase</keyword>
<dbReference type="InterPro" id="IPR013822">
    <property type="entry name" value="Signal_recog_particl_SRP54_hlx"/>
</dbReference>
<keyword evidence="3" id="KW-0963">Cytoplasm</keyword>
<evidence type="ECO:0000259" key="12">
    <source>
        <dbReference type="SMART" id="SM00382"/>
    </source>
</evidence>
<sequence>MNFLSNSVQKIIDKIGNKKYIKQEDIDNIMQEINPALLKADVDYEVVIKFNELIKQQTLNMEILKGLTPQQQVIKIIQNTLTNILGSQPLPLNLKDNKLNIFMLIGMKGSGKTTVAGKLAYFIYKKKIDKILLIAADYHRPGGIQQLQQIGKNINIEVYTNNDTNDASEVILQGINYAKKNNFQAVIIDTTGFSPEDEISVNNLALIKKNIKPDETFIVVDALGGQRISGKIKQINEKLSFTGVIMTKMDAKTSGGLILSIRYITKLAIRFISSSEQHNDDNFEFFYPERIASRILGMGDLSTLIENIENKIDPKQNAELIDKLFQDNYNYYDLQKHLNLIKKMGSFQKILNFIPGIGNKITNLNILDNNIIVKFEAIIQSMTHKERLNPTLLANNNRRRHRISKGSGTTNQEINLLIDFIEKQKNLTKKIDNKNLNKDSSITDYQDLINKFLDSQ</sequence>
<dbReference type="Gene3D" id="1.10.260.30">
    <property type="entry name" value="Signal recognition particle, SRP54 subunit, M-domain"/>
    <property type="match status" value="1"/>
</dbReference>
<accession>A0A9K3SUH0</accession>
<dbReference type="InterPro" id="IPR022941">
    <property type="entry name" value="SRP54"/>
</dbReference>
<evidence type="ECO:0000256" key="8">
    <source>
        <dbReference type="ARBA" id="ARBA00023135"/>
    </source>
</evidence>
<dbReference type="PANTHER" id="PTHR11564:SF5">
    <property type="entry name" value="SIGNAL RECOGNITION PARTICLE SUBUNIT SRP54"/>
    <property type="match status" value="1"/>
</dbReference>
<evidence type="ECO:0000256" key="11">
    <source>
        <dbReference type="ARBA" id="ARBA00048027"/>
    </source>
</evidence>
<dbReference type="Pfam" id="PF02881">
    <property type="entry name" value="SRP54_N"/>
    <property type="match status" value="1"/>
</dbReference>
<dbReference type="SMART" id="SM00962">
    <property type="entry name" value="SRP54"/>
    <property type="match status" value="1"/>
</dbReference>
<keyword evidence="4" id="KW-0547">Nucleotide-binding</keyword>